<comment type="caution">
    <text evidence="9">The sequence shown here is derived from an EMBL/GenBank/DDBJ whole genome shotgun (WGS) entry which is preliminary data.</text>
</comment>
<dbReference type="EMBL" id="JAPZBU010000006">
    <property type="protein sequence ID" value="KAJ5397126.1"/>
    <property type="molecule type" value="Genomic_DNA"/>
</dbReference>
<evidence type="ECO:0000256" key="3">
    <source>
        <dbReference type="ARBA" id="ARBA00022692"/>
    </source>
</evidence>
<keyword evidence="10" id="KW-1185">Reference proteome</keyword>
<protein>
    <recommendedName>
        <fullName evidence="8">Major facilitator superfamily (MFS) profile domain-containing protein</fullName>
    </recommendedName>
</protein>
<evidence type="ECO:0000256" key="6">
    <source>
        <dbReference type="SAM" id="MobiDB-lite"/>
    </source>
</evidence>
<feature type="compositionally biased region" description="Polar residues" evidence="6">
    <location>
        <begin position="44"/>
        <end position="54"/>
    </location>
</feature>
<keyword evidence="3 7" id="KW-0812">Transmembrane</keyword>
<dbReference type="OrthoDB" id="3639251at2759"/>
<keyword evidence="4 7" id="KW-1133">Transmembrane helix</keyword>
<feature type="compositionally biased region" description="Polar residues" evidence="6">
    <location>
        <begin position="26"/>
        <end position="37"/>
    </location>
</feature>
<feature type="transmembrane region" description="Helical" evidence="7">
    <location>
        <begin position="153"/>
        <end position="171"/>
    </location>
</feature>
<keyword evidence="5 7" id="KW-0472">Membrane</keyword>
<accession>A0A9X0B9V1</accession>
<evidence type="ECO:0000256" key="4">
    <source>
        <dbReference type="ARBA" id="ARBA00022989"/>
    </source>
</evidence>
<feature type="domain" description="Major facilitator superfamily (MFS) profile" evidence="8">
    <location>
        <begin position="86"/>
        <end position="500"/>
    </location>
</feature>
<dbReference type="PANTHER" id="PTHR43791">
    <property type="entry name" value="PERMEASE-RELATED"/>
    <property type="match status" value="1"/>
</dbReference>
<feature type="transmembrane region" description="Helical" evidence="7">
    <location>
        <begin position="475"/>
        <end position="496"/>
    </location>
</feature>
<feature type="transmembrane region" description="Helical" evidence="7">
    <location>
        <begin position="410"/>
        <end position="430"/>
    </location>
</feature>
<dbReference type="Pfam" id="PF07690">
    <property type="entry name" value="MFS_1"/>
    <property type="match status" value="1"/>
</dbReference>
<evidence type="ECO:0000313" key="9">
    <source>
        <dbReference type="EMBL" id="KAJ5397126.1"/>
    </source>
</evidence>
<dbReference type="SUPFAM" id="SSF103473">
    <property type="entry name" value="MFS general substrate transporter"/>
    <property type="match status" value="1"/>
</dbReference>
<sequence>MGSKTEITGAENEIFPADVLETTSCDKGNSHDQNISDSPKHGQESNSCETHSSPTPKWRKILGFVWDTAEGDEEYRRYVQRLDLIFFPTVCLGYFIKYLDQTNYSNAFVSGMQEDFSLYGNERNWINTWFSLGIMVGSVPAQMTQLTFIRPSILIPCCELIWSGLVIGIGFSKNIKTIYALRFFIGLFEACAFPGYVAMLGSWYGPKELAKRTAILLEIESIASMFSGYLQAGLHSSMDGRAGIAGWRWLFVMDAIISLPVAIWGFFGLPDTPHTTRAFYWSEKHIRYGIERIEKFGHTAQPKLTWAEMKRIFLGWKIWAFVVPYTMVAACHTATSYFNLWLKAAGYSVTKVNTLPTGGNALAIVVTITWGILADRTGQFYSLITGLQLAMILSNILLAIWHIPKGALMFAYYLSYAGSAATPVLIAWATKLNANDPNLRQLLVATANVVSYAWVLWVPLVLFPTYDAPQYEYGYQILIIFGGLAVISVTLLWFLYRRDEQKESQKGGVGVEAASEDSSELK</sequence>
<dbReference type="GO" id="GO:0016020">
    <property type="term" value="C:membrane"/>
    <property type="evidence" value="ECO:0007669"/>
    <property type="project" value="UniProtKB-SubCell"/>
</dbReference>
<dbReference type="FunFam" id="1.20.1250.20:FF:001719">
    <property type="entry name" value="Uncharacterized protein"/>
    <property type="match status" value="1"/>
</dbReference>
<dbReference type="InterPro" id="IPR020846">
    <property type="entry name" value="MFS_dom"/>
</dbReference>
<feature type="transmembrane region" description="Helical" evidence="7">
    <location>
        <begin position="318"/>
        <end position="342"/>
    </location>
</feature>
<dbReference type="PANTHER" id="PTHR43791:SF43">
    <property type="entry name" value="MAJOR FACILITATOR SUPERFAMILY (MFS) PROFILE DOMAIN-CONTAINING PROTEIN"/>
    <property type="match status" value="1"/>
</dbReference>
<dbReference type="GO" id="GO:0022857">
    <property type="term" value="F:transmembrane transporter activity"/>
    <property type="evidence" value="ECO:0007669"/>
    <property type="project" value="InterPro"/>
</dbReference>
<evidence type="ECO:0000259" key="8">
    <source>
        <dbReference type="PROSITE" id="PS50850"/>
    </source>
</evidence>
<feature type="transmembrane region" description="Helical" evidence="7">
    <location>
        <begin position="246"/>
        <end position="267"/>
    </location>
</feature>
<evidence type="ECO:0000256" key="2">
    <source>
        <dbReference type="ARBA" id="ARBA00022448"/>
    </source>
</evidence>
<dbReference type="GeneID" id="81368856"/>
<feature type="transmembrane region" description="Helical" evidence="7">
    <location>
        <begin position="354"/>
        <end position="373"/>
    </location>
</feature>
<proteinExistence type="predicted"/>
<evidence type="ECO:0000256" key="7">
    <source>
        <dbReference type="SAM" id="Phobius"/>
    </source>
</evidence>
<dbReference type="RefSeq" id="XP_056489178.1">
    <property type="nucleotide sequence ID" value="XM_056629876.1"/>
</dbReference>
<dbReference type="InterPro" id="IPR036259">
    <property type="entry name" value="MFS_trans_sf"/>
</dbReference>
<feature type="transmembrane region" description="Helical" evidence="7">
    <location>
        <begin position="442"/>
        <end position="463"/>
    </location>
</feature>
<feature type="region of interest" description="Disordered" evidence="6">
    <location>
        <begin position="502"/>
        <end position="522"/>
    </location>
</feature>
<organism evidence="9 10">
    <name type="scientific">Penicillium cosmopolitanum</name>
    <dbReference type="NCBI Taxonomy" id="1131564"/>
    <lineage>
        <taxon>Eukaryota</taxon>
        <taxon>Fungi</taxon>
        <taxon>Dikarya</taxon>
        <taxon>Ascomycota</taxon>
        <taxon>Pezizomycotina</taxon>
        <taxon>Eurotiomycetes</taxon>
        <taxon>Eurotiomycetidae</taxon>
        <taxon>Eurotiales</taxon>
        <taxon>Aspergillaceae</taxon>
        <taxon>Penicillium</taxon>
    </lineage>
</organism>
<dbReference type="AlphaFoldDB" id="A0A9X0B9V1"/>
<feature type="transmembrane region" description="Helical" evidence="7">
    <location>
        <begin position="183"/>
        <end position="203"/>
    </location>
</feature>
<dbReference type="PROSITE" id="PS50850">
    <property type="entry name" value="MFS"/>
    <property type="match status" value="1"/>
</dbReference>
<name>A0A9X0B9V1_9EURO</name>
<feature type="region of interest" description="Disordered" evidence="6">
    <location>
        <begin position="26"/>
        <end position="54"/>
    </location>
</feature>
<evidence type="ECO:0000256" key="5">
    <source>
        <dbReference type="ARBA" id="ARBA00023136"/>
    </source>
</evidence>
<keyword evidence="2" id="KW-0813">Transport</keyword>
<reference evidence="9" key="1">
    <citation type="submission" date="2022-12" db="EMBL/GenBank/DDBJ databases">
        <authorList>
            <person name="Petersen C."/>
        </authorList>
    </citation>
    <scope>NUCLEOTIDE SEQUENCE</scope>
    <source>
        <strain evidence="9">IBT 29677</strain>
    </source>
</reference>
<dbReference type="Gene3D" id="1.20.1250.20">
    <property type="entry name" value="MFS general substrate transporter like domains"/>
    <property type="match status" value="2"/>
</dbReference>
<reference evidence="9" key="2">
    <citation type="journal article" date="2023" name="IMA Fungus">
        <title>Comparative genomic study of the Penicillium genus elucidates a diverse pangenome and 15 lateral gene transfer events.</title>
        <authorList>
            <person name="Petersen C."/>
            <person name="Sorensen T."/>
            <person name="Nielsen M.R."/>
            <person name="Sondergaard T.E."/>
            <person name="Sorensen J.L."/>
            <person name="Fitzpatrick D.A."/>
            <person name="Frisvad J.C."/>
            <person name="Nielsen K.L."/>
        </authorList>
    </citation>
    <scope>NUCLEOTIDE SEQUENCE</scope>
    <source>
        <strain evidence="9">IBT 29677</strain>
    </source>
</reference>
<comment type="subcellular location">
    <subcellularLocation>
        <location evidence="1">Membrane</location>
        <topology evidence="1">Multi-pass membrane protein</topology>
    </subcellularLocation>
</comment>
<dbReference type="InterPro" id="IPR011701">
    <property type="entry name" value="MFS"/>
</dbReference>
<evidence type="ECO:0000313" key="10">
    <source>
        <dbReference type="Proteomes" id="UP001147747"/>
    </source>
</evidence>
<evidence type="ECO:0000256" key="1">
    <source>
        <dbReference type="ARBA" id="ARBA00004141"/>
    </source>
</evidence>
<dbReference type="Proteomes" id="UP001147747">
    <property type="component" value="Unassembled WGS sequence"/>
</dbReference>
<gene>
    <name evidence="9" type="ORF">N7509_005239</name>
</gene>
<feature type="transmembrane region" description="Helical" evidence="7">
    <location>
        <begin position="380"/>
        <end position="404"/>
    </location>
</feature>